<evidence type="ECO:0000256" key="4">
    <source>
        <dbReference type="ARBA" id="ARBA00011233"/>
    </source>
</evidence>
<evidence type="ECO:0000256" key="8">
    <source>
        <dbReference type="ARBA" id="ARBA00022837"/>
    </source>
</evidence>
<keyword evidence="12" id="KW-1185">Reference proteome</keyword>
<dbReference type="GO" id="GO:0046872">
    <property type="term" value="F:metal ion binding"/>
    <property type="evidence" value="ECO:0007669"/>
    <property type="project" value="UniProtKB-KW"/>
</dbReference>
<comment type="similarity">
    <text evidence="3">Belongs to the fucolectin family.</text>
</comment>
<evidence type="ECO:0000313" key="11">
    <source>
        <dbReference type="EMBL" id="KAF3837279.1"/>
    </source>
</evidence>
<evidence type="ECO:0000256" key="2">
    <source>
        <dbReference type="ARBA" id="ARBA00004613"/>
    </source>
</evidence>
<organism evidence="11 12">
    <name type="scientific">Dissostichus mawsoni</name>
    <name type="common">Antarctic cod</name>
    <dbReference type="NCBI Taxonomy" id="36200"/>
    <lineage>
        <taxon>Eukaryota</taxon>
        <taxon>Metazoa</taxon>
        <taxon>Chordata</taxon>
        <taxon>Craniata</taxon>
        <taxon>Vertebrata</taxon>
        <taxon>Euteleostomi</taxon>
        <taxon>Actinopterygii</taxon>
        <taxon>Neopterygii</taxon>
        <taxon>Teleostei</taxon>
        <taxon>Neoteleostei</taxon>
        <taxon>Acanthomorphata</taxon>
        <taxon>Eupercaria</taxon>
        <taxon>Perciformes</taxon>
        <taxon>Notothenioidei</taxon>
        <taxon>Nototheniidae</taxon>
        <taxon>Dissostichus</taxon>
    </lineage>
</organism>
<comment type="subunit">
    <text evidence="4">Homotrimer.</text>
</comment>
<dbReference type="InterPro" id="IPR008979">
    <property type="entry name" value="Galactose-bd-like_sf"/>
</dbReference>
<dbReference type="GO" id="GO:0010185">
    <property type="term" value="P:regulation of cellular defense response"/>
    <property type="evidence" value="ECO:0007669"/>
    <property type="project" value="UniProtKB-ARBA"/>
</dbReference>
<dbReference type="PANTHER" id="PTHR45713">
    <property type="entry name" value="FTP DOMAIN-CONTAINING PROTEIN"/>
    <property type="match status" value="1"/>
</dbReference>
<feature type="domain" description="Fucolectin tachylectin-4 pentraxin-1" evidence="10">
    <location>
        <begin position="133"/>
        <end position="271"/>
    </location>
</feature>
<evidence type="ECO:0000256" key="5">
    <source>
        <dbReference type="ARBA" id="ARBA00022525"/>
    </source>
</evidence>
<dbReference type="PANTHER" id="PTHR45713:SF8">
    <property type="entry name" value="SI:CH211-215K15.4"/>
    <property type="match status" value="1"/>
</dbReference>
<dbReference type="SMART" id="SM00607">
    <property type="entry name" value="FTP"/>
    <property type="match status" value="1"/>
</dbReference>
<dbReference type="Gene3D" id="2.60.120.260">
    <property type="entry name" value="Galactose-binding domain-like"/>
    <property type="match status" value="2"/>
</dbReference>
<comment type="function">
    <text evidence="1">Acts as a defensive agent. Recognizes blood group fucosylated oligosaccharides including A, B, H and Lewis B-type antigens. Does not recognize Lewis A antigen and has low affinity for monovalent haptens.</text>
</comment>
<gene>
    <name evidence="11" type="ORF">F7725_004743</name>
</gene>
<dbReference type="AlphaFoldDB" id="A0A7J5XL46"/>
<sequence>MLLNNPIQLTEICFWKTSEKEKKFLNCYFFITTQFPYYCTYHKLKEKWTPSQIFGISIVTRKKLKIHKINIPPTPSTVRCASIFHIRAGKTYTYYCDGGSMEGRFVNVIIPGNMKTLTLCEVEVYGAPAVEPLQDVALWKPTHQCCTWFDGFSVNAVSGRRGGIYGAGRCSKASSSNPWWRVDLLAEHNVSAVTITNIRDSLSSEIEGAEIWIGNFGYKTPNTRCGDISSTSLSYTFDCGGMQGRYVIVSIQGLKTLTLCGVEVFATLAGTVLEL</sequence>
<accession>A0A7J5XL46</accession>
<dbReference type="GO" id="GO:0001868">
    <property type="term" value="P:regulation of complement activation, lectin pathway"/>
    <property type="evidence" value="ECO:0007669"/>
    <property type="project" value="UniProtKB-ARBA"/>
</dbReference>
<keyword evidence="5" id="KW-0964">Secreted</keyword>
<dbReference type="EMBL" id="JAAKFY010000023">
    <property type="protein sequence ID" value="KAF3837279.1"/>
    <property type="molecule type" value="Genomic_DNA"/>
</dbReference>
<dbReference type="InterPro" id="IPR006585">
    <property type="entry name" value="FTP1"/>
</dbReference>
<evidence type="ECO:0000256" key="7">
    <source>
        <dbReference type="ARBA" id="ARBA00022734"/>
    </source>
</evidence>
<evidence type="ECO:0000313" key="12">
    <source>
        <dbReference type="Proteomes" id="UP000518266"/>
    </source>
</evidence>
<proteinExistence type="inferred from homology"/>
<dbReference type="GO" id="GO:0005576">
    <property type="term" value="C:extracellular region"/>
    <property type="evidence" value="ECO:0007669"/>
    <property type="project" value="UniProtKB-SubCell"/>
</dbReference>
<name>A0A7J5XL46_DISMA</name>
<evidence type="ECO:0000256" key="9">
    <source>
        <dbReference type="ARBA" id="ARBA00023157"/>
    </source>
</evidence>
<dbReference type="Pfam" id="PF22633">
    <property type="entry name" value="F5_F8_type_C_2"/>
    <property type="match status" value="1"/>
</dbReference>
<dbReference type="OrthoDB" id="547680at2759"/>
<comment type="caution">
    <text evidence="11">The sequence shown here is derived from an EMBL/GenBank/DDBJ whole genome shotgun (WGS) entry which is preliminary data.</text>
</comment>
<evidence type="ECO:0000256" key="3">
    <source>
        <dbReference type="ARBA" id="ARBA00010147"/>
    </source>
</evidence>
<dbReference type="SUPFAM" id="SSF49785">
    <property type="entry name" value="Galactose-binding domain-like"/>
    <property type="match status" value="2"/>
</dbReference>
<reference evidence="11 12" key="1">
    <citation type="submission" date="2020-03" db="EMBL/GenBank/DDBJ databases">
        <title>Dissostichus mawsoni Genome sequencing and assembly.</title>
        <authorList>
            <person name="Park H."/>
        </authorList>
    </citation>
    <scope>NUCLEOTIDE SEQUENCE [LARGE SCALE GENOMIC DNA]</scope>
    <source>
        <strain evidence="11">DM0001</strain>
        <tissue evidence="11">Muscle</tissue>
    </source>
</reference>
<protein>
    <recommendedName>
        <fullName evidence="10">Fucolectin tachylectin-4 pentraxin-1 domain-containing protein</fullName>
    </recommendedName>
</protein>
<dbReference type="Proteomes" id="UP000518266">
    <property type="component" value="Unassembled WGS sequence"/>
</dbReference>
<evidence type="ECO:0000256" key="6">
    <source>
        <dbReference type="ARBA" id="ARBA00022723"/>
    </source>
</evidence>
<dbReference type="GO" id="GO:0042806">
    <property type="term" value="F:fucose binding"/>
    <property type="evidence" value="ECO:0007669"/>
    <property type="project" value="UniProtKB-ARBA"/>
</dbReference>
<evidence type="ECO:0000256" key="1">
    <source>
        <dbReference type="ARBA" id="ARBA00002219"/>
    </source>
</evidence>
<keyword evidence="6" id="KW-0479">Metal-binding</keyword>
<comment type="subcellular location">
    <subcellularLocation>
        <location evidence="2">Secreted</location>
    </subcellularLocation>
</comment>
<keyword evidence="7" id="KW-0430">Lectin</keyword>
<evidence type="ECO:0000259" key="10">
    <source>
        <dbReference type="SMART" id="SM00607"/>
    </source>
</evidence>
<keyword evidence="8" id="KW-0106">Calcium</keyword>
<keyword evidence="9" id="KW-1015">Disulfide bond</keyword>
<dbReference type="InterPro" id="IPR051941">
    <property type="entry name" value="BG_Antigen-Binding_Lectin"/>
</dbReference>